<proteinExistence type="predicted"/>
<dbReference type="PANTHER" id="PTHR46481:SF10">
    <property type="entry name" value="ZINC FINGER BED DOMAIN-CONTAINING PROTEIN 39"/>
    <property type="match status" value="1"/>
</dbReference>
<keyword evidence="3" id="KW-0863">Zinc-finger</keyword>
<evidence type="ECO:0000256" key="1">
    <source>
        <dbReference type="ARBA" id="ARBA00004123"/>
    </source>
</evidence>
<dbReference type="InterPro" id="IPR052035">
    <property type="entry name" value="ZnF_BED_domain_contain"/>
</dbReference>
<protein>
    <recommendedName>
        <fullName evidence="9">BED-type domain-containing protein</fullName>
    </recommendedName>
</protein>
<evidence type="ECO:0000256" key="4">
    <source>
        <dbReference type="ARBA" id="ARBA00022833"/>
    </source>
</evidence>
<dbReference type="GO" id="GO:0008270">
    <property type="term" value="F:zinc ion binding"/>
    <property type="evidence" value="ECO:0007669"/>
    <property type="project" value="UniProtKB-KW"/>
</dbReference>
<organism evidence="7 8">
    <name type="scientific">Brachionus plicatilis</name>
    <name type="common">Marine rotifer</name>
    <name type="synonym">Brachionus muelleri</name>
    <dbReference type="NCBI Taxonomy" id="10195"/>
    <lineage>
        <taxon>Eukaryota</taxon>
        <taxon>Metazoa</taxon>
        <taxon>Spiralia</taxon>
        <taxon>Gnathifera</taxon>
        <taxon>Rotifera</taxon>
        <taxon>Eurotatoria</taxon>
        <taxon>Monogononta</taxon>
        <taxon>Pseudotrocha</taxon>
        <taxon>Ploima</taxon>
        <taxon>Brachionidae</taxon>
        <taxon>Brachionus</taxon>
    </lineage>
</organism>
<sequence length="258" mass="29006">MESSDISSGLESFHESSNSSESISPADNEEDSNRSNLRIDNSDVTSLAQTISSPDNSNSSILCTSTSILTQSPKRKNNFGQGKEKKKKKVTHDVKSYFEKRQDGNYCKFELPNRSFCNRKFSTTTASSSLKYHLDKEHGVVIKSEKGTTSKKFKPELDKMLVEIIDDLQPISLLSGSLGFKKKEMISQIKKFSKFLDLILTEDKFHITSDIWTSSSQDLYISVTVHFICNNNNLNSFLLDMKHFPGVYNNVTIASAMP</sequence>
<name>A0A3M7PAY9_BRAPC</name>
<dbReference type="OrthoDB" id="1869581at2759"/>
<feature type="region of interest" description="Disordered" evidence="6">
    <location>
        <begin position="1"/>
        <end position="43"/>
    </location>
</feature>
<dbReference type="AlphaFoldDB" id="A0A3M7PAY9"/>
<feature type="compositionally biased region" description="Polar residues" evidence="6">
    <location>
        <begin position="34"/>
        <end position="43"/>
    </location>
</feature>
<dbReference type="GO" id="GO:0005634">
    <property type="term" value="C:nucleus"/>
    <property type="evidence" value="ECO:0007669"/>
    <property type="project" value="UniProtKB-SubCell"/>
</dbReference>
<evidence type="ECO:0000256" key="3">
    <source>
        <dbReference type="ARBA" id="ARBA00022771"/>
    </source>
</evidence>
<evidence type="ECO:0008006" key="9">
    <source>
        <dbReference type="Google" id="ProtNLM"/>
    </source>
</evidence>
<dbReference type="EMBL" id="REGN01012324">
    <property type="protein sequence ID" value="RMZ95887.1"/>
    <property type="molecule type" value="Genomic_DNA"/>
</dbReference>
<evidence type="ECO:0000313" key="8">
    <source>
        <dbReference type="Proteomes" id="UP000276133"/>
    </source>
</evidence>
<dbReference type="PANTHER" id="PTHR46481">
    <property type="entry name" value="ZINC FINGER BED DOMAIN-CONTAINING PROTEIN 4"/>
    <property type="match status" value="1"/>
</dbReference>
<reference evidence="7 8" key="1">
    <citation type="journal article" date="2018" name="Sci. Rep.">
        <title>Genomic signatures of local adaptation to the degree of environmental predictability in rotifers.</title>
        <authorList>
            <person name="Franch-Gras L."/>
            <person name="Hahn C."/>
            <person name="Garcia-Roger E.M."/>
            <person name="Carmona M.J."/>
            <person name="Serra M."/>
            <person name="Gomez A."/>
        </authorList>
    </citation>
    <scope>NUCLEOTIDE SEQUENCE [LARGE SCALE GENOMIC DNA]</scope>
    <source>
        <strain evidence="7">HYR1</strain>
    </source>
</reference>
<evidence type="ECO:0000256" key="6">
    <source>
        <dbReference type="SAM" id="MobiDB-lite"/>
    </source>
</evidence>
<evidence type="ECO:0000256" key="5">
    <source>
        <dbReference type="ARBA" id="ARBA00023242"/>
    </source>
</evidence>
<keyword evidence="2" id="KW-0479">Metal-binding</keyword>
<keyword evidence="5" id="KW-0539">Nucleus</keyword>
<accession>A0A3M7PAY9</accession>
<dbReference type="Proteomes" id="UP000276133">
    <property type="component" value="Unassembled WGS sequence"/>
</dbReference>
<evidence type="ECO:0000256" key="2">
    <source>
        <dbReference type="ARBA" id="ARBA00022723"/>
    </source>
</evidence>
<feature type="compositionally biased region" description="Low complexity" evidence="6">
    <location>
        <begin position="7"/>
        <end position="24"/>
    </location>
</feature>
<gene>
    <name evidence="7" type="ORF">BpHYR1_050844</name>
</gene>
<keyword evidence="4" id="KW-0862">Zinc</keyword>
<comment type="caution">
    <text evidence="7">The sequence shown here is derived from an EMBL/GenBank/DDBJ whole genome shotgun (WGS) entry which is preliminary data.</text>
</comment>
<evidence type="ECO:0000313" key="7">
    <source>
        <dbReference type="EMBL" id="RMZ95887.1"/>
    </source>
</evidence>
<comment type="subcellular location">
    <subcellularLocation>
        <location evidence="1">Nucleus</location>
    </subcellularLocation>
</comment>
<keyword evidence="8" id="KW-1185">Reference proteome</keyword>